<dbReference type="PROSITE" id="PS51330">
    <property type="entry name" value="DHFR_2"/>
    <property type="match status" value="1"/>
</dbReference>
<dbReference type="Gene3D" id="3.40.430.10">
    <property type="entry name" value="Dihydrofolate Reductase, subunit A"/>
    <property type="match status" value="1"/>
</dbReference>
<evidence type="ECO:0000256" key="4">
    <source>
        <dbReference type="ARBA" id="ARBA00022857"/>
    </source>
</evidence>
<comment type="caution">
    <text evidence="8">The sequence shown here is derived from an EMBL/GenBank/DDBJ whole genome shotgun (WGS) entry which is preliminary data.</text>
</comment>
<dbReference type="GO" id="GO:0004146">
    <property type="term" value="F:dihydrofolate reductase activity"/>
    <property type="evidence" value="ECO:0007669"/>
    <property type="project" value="UniProtKB-EC"/>
</dbReference>
<evidence type="ECO:0000256" key="2">
    <source>
        <dbReference type="ARBA" id="ARBA00012856"/>
    </source>
</evidence>
<evidence type="ECO:0000256" key="6">
    <source>
        <dbReference type="ARBA" id="ARBA00048873"/>
    </source>
</evidence>
<evidence type="ECO:0000256" key="1">
    <source>
        <dbReference type="ARBA" id="ARBA00004903"/>
    </source>
</evidence>
<sequence length="106" mass="12159">MTLESNENVVVERSFEDAVERLCSMSDIETIWNIGGSAVYAKGLQSPLLHQLFLTRVEGSFNADVFFPKIDYKLFGEPEQTYPGQESEIKENNISYRFETLTKKQN</sequence>
<reference evidence="8 9" key="1">
    <citation type="submission" date="2024-08" db="EMBL/GenBank/DDBJ databases">
        <title>Gnathostoma spinigerum genome.</title>
        <authorList>
            <person name="Gonzalez-Bertolin B."/>
            <person name="Monzon S."/>
            <person name="Zaballos A."/>
            <person name="Jimenez P."/>
            <person name="Dekumyoy P."/>
            <person name="Varona S."/>
            <person name="Cuesta I."/>
            <person name="Sumanam S."/>
            <person name="Adisakwattana P."/>
            <person name="Gasser R.B."/>
            <person name="Hernandez-Gonzalez A."/>
            <person name="Young N.D."/>
            <person name="Perteguer M.J."/>
        </authorList>
    </citation>
    <scope>NUCLEOTIDE SEQUENCE [LARGE SCALE GENOMIC DNA]</scope>
    <source>
        <strain evidence="8">AL3</strain>
        <tissue evidence="8">Liver</tissue>
    </source>
</reference>
<evidence type="ECO:0000259" key="7">
    <source>
        <dbReference type="PROSITE" id="PS51330"/>
    </source>
</evidence>
<evidence type="ECO:0000256" key="3">
    <source>
        <dbReference type="ARBA" id="ARBA00022563"/>
    </source>
</evidence>
<dbReference type="PANTHER" id="PTHR48069:SF3">
    <property type="entry name" value="DIHYDROFOLATE REDUCTASE"/>
    <property type="match status" value="1"/>
</dbReference>
<keyword evidence="9" id="KW-1185">Reference proteome</keyword>
<keyword evidence="3" id="KW-0554">One-carbon metabolism</keyword>
<accession>A0ABD6F2R6</accession>
<dbReference type="AlphaFoldDB" id="A0ABD6F2R6"/>
<organism evidence="8 9">
    <name type="scientific">Gnathostoma spinigerum</name>
    <dbReference type="NCBI Taxonomy" id="75299"/>
    <lineage>
        <taxon>Eukaryota</taxon>
        <taxon>Metazoa</taxon>
        <taxon>Ecdysozoa</taxon>
        <taxon>Nematoda</taxon>
        <taxon>Chromadorea</taxon>
        <taxon>Rhabditida</taxon>
        <taxon>Spirurina</taxon>
        <taxon>Gnathostomatomorpha</taxon>
        <taxon>Gnathostomatoidea</taxon>
        <taxon>Gnathostomatidae</taxon>
        <taxon>Gnathostoma</taxon>
    </lineage>
</organism>
<dbReference type="EC" id="1.5.1.3" evidence="2"/>
<proteinExistence type="predicted"/>
<dbReference type="InterPro" id="IPR024072">
    <property type="entry name" value="DHFR-like_dom_sf"/>
</dbReference>
<gene>
    <name evidence="8" type="ORF">AB6A40_010446</name>
</gene>
<comment type="catalytic activity">
    <reaction evidence="6">
        <text>(6S)-5,6,7,8-tetrahydrofolate + NADP(+) = 7,8-dihydrofolate + NADPH + H(+)</text>
        <dbReference type="Rhea" id="RHEA:15009"/>
        <dbReference type="ChEBI" id="CHEBI:15378"/>
        <dbReference type="ChEBI" id="CHEBI:57451"/>
        <dbReference type="ChEBI" id="CHEBI:57453"/>
        <dbReference type="ChEBI" id="CHEBI:57783"/>
        <dbReference type="ChEBI" id="CHEBI:58349"/>
        <dbReference type="EC" id="1.5.1.3"/>
    </reaction>
</comment>
<evidence type="ECO:0000313" key="8">
    <source>
        <dbReference type="EMBL" id="MFH4983737.1"/>
    </source>
</evidence>
<dbReference type="InterPro" id="IPR012259">
    <property type="entry name" value="DHFR"/>
</dbReference>
<dbReference type="PANTHER" id="PTHR48069">
    <property type="entry name" value="DIHYDROFOLATE REDUCTASE"/>
    <property type="match status" value="1"/>
</dbReference>
<dbReference type="EMBL" id="JBGFUD010013536">
    <property type="protein sequence ID" value="MFH4983737.1"/>
    <property type="molecule type" value="Genomic_DNA"/>
</dbReference>
<evidence type="ECO:0000256" key="5">
    <source>
        <dbReference type="ARBA" id="ARBA00023002"/>
    </source>
</evidence>
<evidence type="ECO:0000313" key="9">
    <source>
        <dbReference type="Proteomes" id="UP001608902"/>
    </source>
</evidence>
<feature type="domain" description="DHFR" evidence="7">
    <location>
        <begin position="1"/>
        <end position="103"/>
    </location>
</feature>
<dbReference type="Proteomes" id="UP001608902">
    <property type="component" value="Unassembled WGS sequence"/>
</dbReference>
<dbReference type="SUPFAM" id="SSF53597">
    <property type="entry name" value="Dihydrofolate reductase-like"/>
    <property type="match status" value="1"/>
</dbReference>
<name>A0ABD6F2R6_9BILA</name>
<dbReference type="InterPro" id="IPR001796">
    <property type="entry name" value="DHFR_dom"/>
</dbReference>
<protein>
    <recommendedName>
        <fullName evidence="2">dihydrofolate reductase</fullName>
        <ecNumber evidence="2">1.5.1.3</ecNumber>
    </recommendedName>
</protein>
<dbReference type="GO" id="GO:0006730">
    <property type="term" value="P:one-carbon metabolic process"/>
    <property type="evidence" value="ECO:0007669"/>
    <property type="project" value="UniProtKB-KW"/>
</dbReference>
<keyword evidence="5" id="KW-0560">Oxidoreductase</keyword>
<keyword evidence="4" id="KW-0521">NADP</keyword>
<dbReference type="Pfam" id="PF00186">
    <property type="entry name" value="DHFR_1"/>
    <property type="match status" value="1"/>
</dbReference>
<comment type="pathway">
    <text evidence="1">Cofactor biosynthesis; tetrahydrofolate biosynthesis; 5,6,7,8-tetrahydrofolate from 7,8-dihydrofolate: step 1/1.</text>
</comment>